<dbReference type="EMBL" id="JAAGLQ010000275">
    <property type="protein sequence ID" value="NEA16600.1"/>
    <property type="molecule type" value="Genomic_DNA"/>
</dbReference>
<feature type="region of interest" description="Disordered" evidence="1">
    <location>
        <begin position="151"/>
        <end position="197"/>
    </location>
</feature>
<comment type="caution">
    <text evidence="2">The sequence shown here is derived from an EMBL/GenBank/DDBJ whole genome shotgun (WGS) entry which is preliminary data.</text>
</comment>
<dbReference type="Proteomes" id="UP000471293">
    <property type="component" value="Unassembled WGS sequence"/>
</dbReference>
<evidence type="ECO:0000313" key="2">
    <source>
        <dbReference type="EMBL" id="NEA16600.1"/>
    </source>
</evidence>
<dbReference type="RefSeq" id="WP_164344911.1">
    <property type="nucleotide sequence ID" value="NZ_JAAGLQ010000275.1"/>
</dbReference>
<reference evidence="2 3" key="1">
    <citation type="submission" date="2020-01" db="EMBL/GenBank/DDBJ databases">
        <title>Insect and environment-associated Actinomycetes.</title>
        <authorList>
            <person name="Currrie C."/>
            <person name="Chevrette M."/>
            <person name="Carlson C."/>
            <person name="Stubbendieck R."/>
            <person name="Wendt-Pienkowski E."/>
        </authorList>
    </citation>
    <scope>NUCLEOTIDE SEQUENCE [LARGE SCALE GENOMIC DNA]</scope>
    <source>
        <strain evidence="2 3">SID11342</strain>
    </source>
</reference>
<proteinExistence type="predicted"/>
<dbReference type="AlphaFoldDB" id="A0A6N9TYJ4"/>
<evidence type="ECO:0000256" key="1">
    <source>
        <dbReference type="SAM" id="MobiDB-lite"/>
    </source>
</evidence>
<organism evidence="2 3">
    <name type="scientific">Streptomyces halstedii</name>
    <dbReference type="NCBI Taxonomy" id="1944"/>
    <lineage>
        <taxon>Bacteria</taxon>
        <taxon>Bacillati</taxon>
        <taxon>Actinomycetota</taxon>
        <taxon>Actinomycetes</taxon>
        <taxon>Kitasatosporales</taxon>
        <taxon>Streptomycetaceae</taxon>
        <taxon>Streptomyces</taxon>
    </lineage>
</organism>
<evidence type="ECO:0000313" key="3">
    <source>
        <dbReference type="Proteomes" id="UP000471293"/>
    </source>
</evidence>
<gene>
    <name evidence="2" type="ORF">G3I29_13890</name>
</gene>
<sequence length="197" mass="22707">MNPDIVTALVGFGGAVVGAAASTGTAWVTLRRQSQDAKEARRYEIGRLAAEEALSELMQLQQFLETVVVPSETPTDDPWEREALDRLRRASLSMARIPGKALPDRIQVPLDLAKAYRYGGPRHALRVRWMRFMVEDMITVLLEYVRQEDDMPPLSSQVQESQRTYARRREEERRRYERLEREAFEDRDPDFTPDDAP</sequence>
<feature type="compositionally biased region" description="Polar residues" evidence="1">
    <location>
        <begin position="154"/>
        <end position="164"/>
    </location>
</feature>
<protein>
    <submittedName>
        <fullName evidence="2">Uncharacterized protein</fullName>
    </submittedName>
</protein>
<accession>A0A6N9TYJ4</accession>
<feature type="compositionally biased region" description="Basic and acidic residues" evidence="1">
    <location>
        <begin position="167"/>
        <end position="190"/>
    </location>
</feature>
<name>A0A6N9TYJ4_STRHA</name>